<dbReference type="EMBL" id="JAUNZN010000001">
    <property type="protein sequence ID" value="KAK4831685.1"/>
    <property type="molecule type" value="Genomic_DNA"/>
</dbReference>
<dbReference type="AlphaFoldDB" id="A0AAN7PK25"/>
<organism evidence="1 2">
    <name type="scientific">Mycteria americana</name>
    <name type="common">Wood stork</name>
    <dbReference type="NCBI Taxonomy" id="33587"/>
    <lineage>
        <taxon>Eukaryota</taxon>
        <taxon>Metazoa</taxon>
        <taxon>Chordata</taxon>
        <taxon>Craniata</taxon>
        <taxon>Vertebrata</taxon>
        <taxon>Euteleostomi</taxon>
        <taxon>Archelosauria</taxon>
        <taxon>Archosauria</taxon>
        <taxon>Dinosauria</taxon>
        <taxon>Saurischia</taxon>
        <taxon>Theropoda</taxon>
        <taxon>Coelurosauria</taxon>
        <taxon>Aves</taxon>
        <taxon>Neognathae</taxon>
        <taxon>Neoaves</taxon>
        <taxon>Aequornithes</taxon>
        <taxon>Ciconiiformes</taxon>
        <taxon>Ciconiidae</taxon>
        <taxon>Mycteria</taxon>
    </lineage>
</organism>
<gene>
    <name evidence="1" type="ORF">QYF61_018682</name>
</gene>
<name>A0AAN7PK25_MYCAM</name>
<reference evidence="1 2" key="1">
    <citation type="journal article" date="2023" name="J. Hered.">
        <title>Chromosome-level genome of the wood stork (Mycteria americana) provides insight into avian chromosome evolution.</title>
        <authorList>
            <person name="Flamio R. Jr."/>
            <person name="Ramstad K.M."/>
        </authorList>
    </citation>
    <scope>NUCLEOTIDE SEQUENCE [LARGE SCALE GENOMIC DNA]</scope>
    <source>
        <strain evidence="1">JAX WOST 10</strain>
    </source>
</reference>
<keyword evidence="2" id="KW-1185">Reference proteome</keyword>
<dbReference type="Proteomes" id="UP001333110">
    <property type="component" value="Unassembled WGS sequence"/>
</dbReference>
<protein>
    <submittedName>
        <fullName evidence="1">Uncharacterized protein</fullName>
    </submittedName>
</protein>
<evidence type="ECO:0000313" key="1">
    <source>
        <dbReference type="EMBL" id="KAK4831685.1"/>
    </source>
</evidence>
<accession>A0AAN7PK25</accession>
<comment type="caution">
    <text evidence="1">The sequence shown here is derived from an EMBL/GenBank/DDBJ whole genome shotgun (WGS) entry which is preliminary data.</text>
</comment>
<sequence>MKVVRHWNSLPREIVDAPSLEVFKGRLDGALSNLMEWKVSLPIAGGWTSLSSKVPSNPNHSMILPVKHSCCTCLN</sequence>
<proteinExistence type="predicted"/>
<evidence type="ECO:0000313" key="2">
    <source>
        <dbReference type="Proteomes" id="UP001333110"/>
    </source>
</evidence>